<sequence>MILVPQNDADSKIKTNPTVAVDGNVNVLMKGDAVDDQIIFIIKTPFETCRQRFQVKKYFFCPVKNAWCKV</sequence>
<accession>A0A915IJ04</accession>
<keyword evidence="1" id="KW-1185">Reference proteome</keyword>
<proteinExistence type="predicted"/>
<dbReference type="WBParaSite" id="nRc.2.0.1.t14162-RA">
    <property type="protein sequence ID" value="nRc.2.0.1.t14162-RA"/>
    <property type="gene ID" value="nRc.2.0.1.g14162"/>
</dbReference>
<protein>
    <submittedName>
        <fullName evidence="2">Uncharacterized protein</fullName>
    </submittedName>
</protein>
<dbReference type="Proteomes" id="UP000887565">
    <property type="component" value="Unplaced"/>
</dbReference>
<name>A0A915IJ04_ROMCU</name>
<dbReference type="AlphaFoldDB" id="A0A915IJ04"/>
<evidence type="ECO:0000313" key="1">
    <source>
        <dbReference type="Proteomes" id="UP000887565"/>
    </source>
</evidence>
<reference evidence="2" key="1">
    <citation type="submission" date="2022-11" db="UniProtKB">
        <authorList>
            <consortium name="WormBaseParasite"/>
        </authorList>
    </citation>
    <scope>IDENTIFICATION</scope>
</reference>
<organism evidence="1 2">
    <name type="scientific">Romanomermis culicivorax</name>
    <name type="common">Nematode worm</name>
    <dbReference type="NCBI Taxonomy" id="13658"/>
    <lineage>
        <taxon>Eukaryota</taxon>
        <taxon>Metazoa</taxon>
        <taxon>Ecdysozoa</taxon>
        <taxon>Nematoda</taxon>
        <taxon>Enoplea</taxon>
        <taxon>Dorylaimia</taxon>
        <taxon>Mermithida</taxon>
        <taxon>Mermithoidea</taxon>
        <taxon>Mermithidae</taxon>
        <taxon>Romanomermis</taxon>
    </lineage>
</organism>
<evidence type="ECO:0000313" key="2">
    <source>
        <dbReference type="WBParaSite" id="nRc.2.0.1.t14162-RA"/>
    </source>
</evidence>